<evidence type="ECO:0000259" key="10">
    <source>
        <dbReference type="PROSITE" id="PS50157"/>
    </source>
</evidence>
<feature type="domain" description="C2H2-type" evidence="10">
    <location>
        <begin position="62"/>
        <end position="92"/>
    </location>
</feature>
<dbReference type="Proteomes" id="UP001142055">
    <property type="component" value="Chromosome 2"/>
</dbReference>
<evidence type="ECO:0000256" key="5">
    <source>
        <dbReference type="ARBA" id="ARBA00023015"/>
    </source>
</evidence>
<evidence type="ECO:0000313" key="12">
    <source>
        <dbReference type="Proteomes" id="UP001142055"/>
    </source>
</evidence>
<evidence type="ECO:0000256" key="3">
    <source>
        <dbReference type="ARBA" id="ARBA00022771"/>
    </source>
</evidence>
<evidence type="ECO:0000256" key="8">
    <source>
        <dbReference type="PROSITE-ProRule" id="PRU00042"/>
    </source>
</evidence>
<accession>A0A9Q0M7K7</accession>
<sequence>MDDGFVEDNQLNENGSENSQRNKKSRIKIIHLNCPQPDCKETFTKGVDIKRHLYKDHQILPYRCYFKNCDKVFESRLLVTRHRKNDHKGKQLFRCTLCTNEFRTFKALQVHQWRFHEIGLFECDADNGKCKKQTKTRDLMDKHYYIYHSGGFINGIFSCEMCSLSFNSIYLFKIHQRKVHKVISKSNNFFDVNTSDDIDVSNVEQLLPTIIVVKPNESQDDNSNDGKDNSNNECSIIESVDVTTKQQVPDNDKEEKIKSDMLTFMKFIHRIK</sequence>
<feature type="compositionally biased region" description="Polar residues" evidence="9">
    <location>
        <begin position="9"/>
        <end position="19"/>
    </location>
</feature>
<keyword evidence="6" id="KW-0804">Transcription</keyword>
<dbReference type="PANTHER" id="PTHR46179">
    <property type="entry name" value="ZINC FINGER PROTEIN"/>
    <property type="match status" value="1"/>
</dbReference>
<dbReference type="Gene3D" id="3.30.160.60">
    <property type="entry name" value="Classic Zinc Finger"/>
    <property type="match status" value="2"/>
</dbReference>
<evidence type="ECO:0000256" key="2">
    <source>
        <dbReference type="ARBA" id="ARBA00022723"/>
    </source>
</evidence>
<dbReference type="Pfam" id="PF00096">
    <property type="entry name" value="zf-C2H2"/>
    <property type="match status" value="1"/>
</dbReference>
<feature type="region of interest" description="Disordered" evidence="9">
    <location>
        <begin position="1"/>
        <end position="23"/>
    </location>
</feature>
<dbReference type="InterPro" id="IPR036236">
    <property type="entry name" value="Znf_C2H2_sf"/>
</dbReference>
<gene>
    <name evidence="11" type="ORF">RDWZM_004637</name>
</gene>
<feature type="domain" description="C2H2-type" evidence="10">
    <location>
        <begin position="157"/>
        <end position="180"/>
    </location>
</feature>
<comment type="caution">
    <text evidence="11">The sequence shown here is derived from an EMBL/GenBank/DDBJ whole genome shotgun (WGS) entry which is preliminary data.</text>
</comment>
<keyword evidence="2" id="KW-0479">Metal-binding</keyword>
<keyword evidence="4" id="KW-0862">Zinc</keyword>
<dbReference type="PANTHER" id="PTHR46179:SF13">
    <property type="entry name" value="C2H2-TYPE DOMAIN-CONTAINING PROTEIN"/>
    <property type="match status" value="1"/>
</dbReference>
<dbReference type="InterPro" id="IPR051061">
    <property type="entry name" value="Zinc_finger_trans_reg"/>
</dbReference>
<dbReference type="GO" id="GO:0005634">
    <property type="term" value="C:nucleus"/>
    <property type="evidence" value="ECO:0007669"/>
    <property type="project" value="UniProtKB-SubCell"/>
</dbReference>
<evidence type="ECO:0000256" key="1">
    <source>
        <dbReference type="ARBA" id="ARBA00004123"/>
    </source>
</evidence>
<organism evidence="11 12">
    <name type="scientific">Blomia tropicalis</name>
    <name type="common">Mite</name>
    <dbReference type="NCBI Taxonomy" id="40697"/>
    <lineage>
        <taxon>Eukaryota</taxon>
        <taxon>Metazoa</taxon>
        <taxon>Ecdysozoa</taxon>
        <taxon>Arthropoda</taxon>
        <taxon>Chelicerata</taxon>
        <taxon>Arachnida</taxon>
        <taxon>Acari</taxon>
        <taxon>Acariformes</taxon>
        <taxon>Sarcoptiformes</taxon>
        <taxon>Astigmata</taxon>
        <taxon>Glycyphagoidea</taxon>
        <taxon>Echimyopodidae</taxon>
        <taxon>Blomia</taxon>
    </lineage>
</organism>
<dbReference type="InterPro" id="IPR013087">
    <property type="entry name" value="Znf_C2H2_type"/>
</dbReference>
<keyword evidence="12" id="KW-1185">Reference proteome</keyword>
<keyword evidence="7" id="KW-0539">Nucleus</keyword>
<comment type="subcellular location">
    <subcellularLocation>
        <location evidence="1">Nucleus</location>
    </subcellularLocation>
</comment>
<protein>
    <recommendedName>
        <fullName evidence="10">C2H2-type domain-containing protein</fullName>
    </recommendedName>
</protein>
<dbReference type="SUPFAM" id="SSF57667">
    <property type="entry name" value="beta-beta-alpha zinc fingers"/>
    <property type="match status" value="1"/>
</dbReference>
<evidence type="ECO:0000256" key="7">
    <source>
        <dbReference type="ARBA" id="ARBA00023242"/>
    </source>
</evidence>
<keyword evidence="5" id="KW-0805">Transcription regulation</keyword>
<evidence type="ECO:0000256" key="4">
    <source>
        <dbReference type="ARBA" id="ARBA00022833"/>
    </source>
</evidence>
<dbReference type="AlphaFoldDB" id="A0A9Q0M7K7"/>
<proteinExistence type="predicted"/>
<evidence type="ECO:0000256" key="6">
    <source>
        <dbReference type="ARBA" id="ARBA00023163"/>
    </source>
</evidence>
<dbReference type="PROSITE" id="PS50157">
    <property type="entry name" value="ZINC_FINGER_C2H2_2"/>
    <property type="match status" value="2"/>
</dbReference>
<dbReference type="GO" id="GO:0006357">
    <property type="term" value="P:regulation of transcription by RNA polymerase II"/>
    <property type="evidence" value="ECO:0007669"/>
    <property type="project" value="TreeGrafter"/>
</dbReference>
<keyword evidence="3 8" id="KW-0863">Zinc-finger</keyword>
<evidence type="ECO:0000256" key="9">
    <source>
        <dbReference type="SAM" id="MobiDB-lite"/>
    </source>
</evidence>
<dbReference type="EMBL" id="JAPWDV010000002">
    <property type="protein sequence ID" value="KAJ6218825.1"/>
    <property type="molecule type" value="Genomic_DNA"/>
</dbReference>
<evidence type="ECO:0000313" key="11">
    <source>
        <dbReference type="EMBL" id="KAJ6218825.1"/>
    </source>
</evidence>
<name>A0A9Q0M7K7_BLOTA</name>
<reference evidence="11" key="1">
    <citation type="submission" date="2022-12" db="EMBL/GenBank/DDBJ databases">
        <title>Genome assemblies of Blomia tropicalis.</title>
        <authorList>
            <person name="Cui Y."/>
        </authorList>
    </citation>
    <scope>NUCLEOTIDE SEQUENCE</scope>
    <source>
        <tissue evidence="11">Adult mites</tissue>
    </source>
</reference>
<dbReference type="GO" id="GO:0008270">
    <property type="term" value="F:zinc ion binding"/>
    <property type="evidence" value="ECO:0007669"/>
    <property type="project" value="UniProtKB-KW"/>
</dbReference>
<dbReference type="SMART" id="SM00355">
    <property type="entry name" value="ZnF_C2H2"/>
    <property type="match status" value="5"/>
</dbReference>
<dbReference type="PROSITE" id="PS00028">
    <property type="entry name" value="ZINC_FINGER_C2H2_1"/>
    <property type="match status" value="4"/>
</dbReference>